<dbReference type="PANTHER" id="PTHR11933:SF6">
    <property type="entry name" value="THIL AANH DOMAIN-CONTAINING PROTEIN"/>
    <property type="match status" value="1"/>
</dbReference>
<dbReference type="Pfam" id="PF18297">
    <property type="entry name" value="NFACT-R_2"/>
    <property type="match status" value="1"/>
</dbReference>
<gene>
    <name evidence="6" type="ORF">BECKFM1743A_GA0114220_105732</name>
    <name evidence="7" type="ORF">BECKFM1743B_GA0114221_105792</name>
    <name evidence="5" type="ORF">BECKFM1743C_GA0114222_105472</name>
</gene>
<accession>A0A450TQ82</accession>
<evidence type="ECO:0000313" key="5">
    <source>
        <dbReference type="EMBL" id="VFJ70201.1"/>
    </source>
</evidence>
<evidence type="ECO:0000313" key="7">
    <source>
        <dbReference type="EMBL" id="VFK18866.1"/>
    </source>
</evidence>
<dbReference type="InterPro" id="IPR014729">
    <property type="entry name" value="Rossmann-like_a/b/a_fold"/>
</dbReference>
<evidence type="ECO:0000313" key="6">
    <source>
        <dbReference type="EMBL" id="VFJ71054.1"/>
    </source>
</evidence>
<dbReference type="GO" id="GO:0004810">
    <property type="term" value="F:CCA tRNA nucleotidyltransferase activity"/>
    <property type="evidence" value="ECO:0007669"/>
    <property type="project" value="InterPro"/>
</dbReference>
<dbReference type="GO" id="GO:0005524">
    <property type="term" value="F:ATP binding"/>
    <property type="evidence" value="ECO:0007669"/>
    <property type="project" value="UniProtKB-KW"/>
</dbReference>
<dbReference type="EMBL" id="CAADEZ010000573">
    <property type="protein sequence ID" value="VFJ71054.1"/>
    <property type="molecule type" value="Genomic_DNA"/>
</dbReference>
<dbReference type="Gene3D" id="3.40.50.620">
    <property type="entry name" value="HUPs"/>
    <property type="match status" value="1"/>
</dbReference>
<dbReference type="Pfam" id="PF02568">
    <property type="entry name" value="ThiI"/>
    <property type="match status" value="1"/>
</dbReference>
<dbReference type="SUPFAM" id="SSF52402">
    <property type="entry name" value="Adenine nucleotide alpha hydrolases-like"/>
    <property type="match status" value="1"/>
</dbReference>
<feature type="domain" description="NFACT protein RNA binding" evidence="4">
    <location>
        <begin position="277"/>
        <end position="379"/>
    </location>
</feature>
<name>A0A450TQ82_9GAMM</name>
<evidence type="ECO:0000259" key="3">
    <source>
        <dbReference type="Pfam" id="PF02568"/>
    </source>
</evidence>
<protein>
    <submittedName>
        <fullName evidence="5">tRNA U34 2-thiouridine synthase MnmA/TrmU, contains the PP-loop ATPase domain</fullName>
    </submittedName>
</protein>
<dbReference type="AlphaFoldDB" id="A0A450TQ82"/>
<organism evidence="5">
    <name type="scientific">Candidatus Kentrum sp. FM</name>
    <dbReference type="NCBI Taxonomy" id="2126340"/>
    <lineage>
        <taxon>Bacteria</taxon>
        <taxon>Pseudomonadati</taxon>
        <taxon>Pseudomonadota</taxon>
        <taxon>Gammaproteobacteria</taxon>
        <taxon>Candidatus Kentrum</taxon>
    </lineage>
</organism>
<proteinExistence type="predicted"/>
<reference evidence="5" key="1">
    <citation type="submission" date="2019-02" db="EMBL/GenBank/DDBJ databases">
        <authorList>
            <person name="Gruber-Vodicka R. H."/>
            <person name="Seah K. B. B."/>
        </authorList>
    </citation>
    <scope>NUCLEOTIDE SEQUENCE</scope>
    <source>
        <strain evidence="6">BECK_BZ163</strain>
        <strain evidence="7">BECK_BZ164</strain>
        <strain evidence="5">BECK_BZ165</strain>
    </source>
</reference>
<dbReference type="EMBL" id="CAADFA010000547">
    <property type="protein sequence ID" value="VFJ70201.1"/>
    <property type="molecule type" value="Genomic_DNA"/>
</dbReference>
<dbReference type="InterPro" id="IPR020536">
    <property type="entry name" value="ThiI_AANH"/>
</dbReference>
<dbReference type="PANTHER" id="PTHR11933">
    <property type="entry name" value="TRNA 5-METHYLAMINOMETHYL-2-THIOURIDYLATE -METHYLTRANSFERASE"/>
    <property type="match status" value="1"/>
</dbReference>
<keyword evidence="2" id="KW-0067">ATP-binding</keyword>
<keyword evidence="1" id="KW-0547">Nucleotide-binding</keyword>
<dbReference type="InterPro" id="IPR059101">
    <property type="entry name" value="NFACT-R_2"/>
</dbReference>
<sequence>MYIVPYFSHFKLLPPPSTHTYTMEQNTISHHLEAHPKPKAIALISGGLDSLLAARVILDEGCHVEGINFYTGFCVEGHTHAIRQRKAKKPKRNDALWVAARLGIELHIMDVSEEYKDILINPRHGYGAHMNPCLDCKCFMVRKAHEWMLAHDFDFIITGEVVGQRPKSQRRDTMPVVARESGAGNRLLRPLCAGNLPPTLPEERGWVRREHLYDFNGRSRKPQMALAARFGFSDYAQPAGGCCFLTDAQYSAKLADLWASRGERTYELDDIMLLKVGRHLRPRPHFKLIIAREEGENRFLEGYRRRFTHLDTVSHPGPVTLVDGTPDQQDLHLAARLTARFGKGRDTDNVTVRITYRDGAAQSLTVKPMPPEEIPRAWYL</sequence>
<evidence type="ECO:0000256" key="1">
    <source>
        <dbReference type="ARBA" id="ARBA00022741"/>
    </source>
</evidence>
<evidence type="ECO:0000259" key="4">
    <source>
        <dbReference type="Pfam" id="PF18297"/>
    </source>
</evidence>
<dbReference type="EMBL" id="CAADFL010000579">
    <property type="protein sequence ID" value="VFK18866.1"/>
    <property type="molecule type" value="Genomic_DNA"/>
</dbReference>
<evidence type="ECO:0000256" key="2">
    <source>
        <dbReference type="ARBA" id="ARBA00022840"/>
    </source>
</evidence>
<feature type="domain" description="Thil AANH" evidence="3">
    <location>
        <begin position="39"/>
        <end position="191"/>
    </location>
</feature>